<keyword evidence="4" id="KW-0547">Nucleotide-binding</keyword>
<dbReference type="GO" id="GO:0043139">
    <property type="term" value="F:5'-3' DNA helicase activity"/>
    <property type="evidence" value="ECO:0007669"/>
    <property type="project" value="UniProtKB-EC"/>
</dbReference>
<proteinExistence type="inferred from homology"/>
<organism evidence="15 16">
    <name type="scientific">Enterobacter asburiae</name>
    <dbReference type="NCBI Taxonomy" id="61645"/>
    <lineage>
        <taxon>Bacteria</taxon>
        <taxon>Pseudomonadati</taxon>
        <taxon>Pseudomonadota</taxon>
        <taxon>Gammaproteobacteria</taxon>
        <taxon>Enterobacterales</taxon>
        <taxon>Enterobacteriaceae</taxon>
        <taxon>Enterobacter</taxon>
        <taxon>Enterobacter cloacae complex</taxon>
    </lineage>
</organism>
<evidence type="ECO:0000259" key="14">
    <source>
        <dbReference type="Pfam" id="PF03796"/>
    </source>
</evidence>
<dbReference type="GO" id="GO:0005524">
    <property type="term" value="F:ATP binding"/>
    <property type="evidence" value="ECO:0007669"/>
    <property type="project" value="UniProtKB-KW"/>
</dbReference>
<dbReference type="InterPro" id="IPR007693">
    <property type="entry name" value="DNA_helicase_DnaB-like_N"/>
</dbReference>
<dbReference type="Pfam" id="PF03796">
    <property type="entry name" value="DnaB_C"/>
    <property type="match status" value="1"/>
</dbReference>
<accession>A0A376FNB8</accession>
<keyword evidence="5 15" id="KW-0378">Hydrolase</keyword>
<dbReference type="PANTHER" id="PTHR30153:SF2">
    <property type="entry name" value="REPLICATIVE DNA HELICASE"/>
    <property type="match status" value="1"/>
</dbReference>
<keyword evidence="7" id="KW-0067">ATP-binding</keyword>
<dbReference type="InterPro" id="IPR016136">
    <property type="entry name" value="DNA_helicase_N/primase_C"/>
</dbReference>
<feature type="domain" description="SF4 helicase" evidence="14">
    <location>
        <begin position="174"/>
        <end position="205"/>
    </location>
</feature>
<keyword evidence="8" id="KW-0238">DNA-binding</keyword>
<feature type="domain" description="DNA helicase DnaB-like N-terminal" evidence="13">
    <location>
        <begin position="4"/>
        <end position="91"/>
    </location>
</feature>
<gene>
    <name evidence="15" type="primary">dnaB_3</name>
    <name evidence="15" type="ORF">NCTC12123_06430</name>
</gene>
<evidence type="ECO:0000256" key="9">
    <source>
        <dbReference type="ARBA" id="ARBA00023235"/>
    </source>
</evidence>
<evidence type="ECO:0000256" key="7">
    <source>
        <dbReference type="ARBA" id="ARBA00022840"/>
    </source>
</evidence>
<keyword evidence="2" id="KW-0639">Primosome</keyword>
<dbReference type="Pfam" id="PF00772">
    <property type="entry name" value="DnaB"/>
    <property type="match status" value="1"/>
</dbReference>
<dbReference type="GO" id="GO:0006269">
    <property type="term" value="P:DNA replication, synthesis of primer"/>
    <property type="evidence" value="ECO:0007669"/>
    <property type="project" value="UniProtKB-KW"/>
</dbReference>
<dbReference type="Gene3D" id="1.10.860.10">
    <property type="entry name" value="DNAb Helicase, Chain A"/>
    <property type="match status" value="1"/>
</dbReference>
<evidence type="ECO:0000256" key="5">
    <source>
        <dbReference type="ARBA" id="ARBA00022801"/>
    </source>
</evidence>
<feature type="compositionally biased region" description="Basic residues" evidence="12">
    <location>
        <begin position="206"/>
        <end position="224"/>
    </location>
</feature>
<feature type="region of interest" description="Disordered" evidence="12">
    <location>
        <begin position="199"/>
        <end position="224"/>
    </location>
</feature>
<dbReference type="InterPro" id="IPR007694">
    <property type="entry name" value="DNA_helicase_DnaB-like_C"/>
</dbReference>
<evidence type="ECO:0000256" key="6">
    <source>
        <dbReference type="ARBA" id="ARBA00022806"/>
    </source>
</evidence>
<keyword evidence="3" id="KW-0235">DNA replication</keyword>
<evidence type="ECO:0000313" key="15">
    <source>
        <dbReference type="EMBL" id="STD27800.1"/>
    </source>
</evidence>
<comment type="catalytic activity">
    <reaction evidence="11">
        <text>ATP + H2O = ADP + phosphate + H(+)</text>
        <dbReference type="Rhea" id="RHEA:13065"/>
        <dbReference type="ChEBI" id="CHEBI:15377"/>
        <dbReference type="ChEBI" id="CHEBI:15378"/>
        <dbReference type="ChEBI" id="CHEBI:30616"/>
        <dbReference type="ChEBI" id="CHEBI:43474"/>
        <dbReference type="ChEBI" id="CHEBI:456216"/>
        <dbReference type="EC" id="5.6.2.3"/>
    </reaction>
</comment>
<sequence length="224" mass="23986">MSPQDLEACVLAGLLNGGATPDAFDVIASTPEESFSIGFHRRAFSEIKKQALANGMIDMLFISEALGGSSLADLSDISRIPATVPNLKGYAGKMVKAWRSRALAKLLQEGADGIRQAANQEQRDQVVENAVAQLLDMTADTGDIQPVHINELLPVYMDTLQKRMDGDESTRNLLTGISDLDSATGGINPQDLIVVAGRPGMGKTGVRAHRGGRGNGQRRRRADF</sequence>
<keyword evidence="6 15" id="KW-0347">Helicase</keyword>
<evidence type="ECO:0000256" key="11">
    <source>
        <dbReference type="ARBA" id="ARBA00048954"/>
    </source>
</evidence>
<evidence type="ECO:0000256" key="8">
    <source>
        <dbReference type="ARBA" id="ARBA00023125"/>
    </source>
</evidence>
<name>A0A376FNB8_ENTAS</name>
<dbReference type="AlphaFoldDB" id="A0A376FNB8"/>
<evidence type="ECO:0000256" key="2">
    <source>
        <dbReference type="ARBA" id="ARBA00022515"/>
    </source>
</evidence>
<dbReference type="SUPFAM" id="SSF48024">
    <property type="entry name" value="N-terminal domain of DnaB helicase"/>
    <property type="match status" value="1"/>
</dbReference>
<dbReference type="EC" id="5.6.2.3" evidence="10"/>
<protein>
    <recommendedName>
        <fullName evidence="10">DNA 5'-3' helicase</fullName>
        <ecNumber evidence="10">5.6.2.3</ecNumber>
    </recommendedName>
</protein>
<dbReference type="PANTHER" id="PTHR30153">
    <property type="entry name" value="REPLICATIVE DNA HELICASE DNAB"/>
    <property type="match status" value="1"/>
</dbReference>
<comment type="similarity">
    <text evidence="1">Belongs to the helicase family. DnaB subfamily.</text>
</comment>
<reference evidence="15 16" key="1">
    <citation type="submission" date="2018-06" db="EMBL/GenBank/DDBJ databases">
        <authorList>
            <consortium name="Pathogen Informatics"/>
            <person name="Doyle S."/>
        </authorList>
    </citation>
    <scope>NUCLEOTIDE SEQUENCE [LARGE SCALE GENOMIC DNA]</scope>
    <source>
        <strain evidence="15 16">NCTC12123</strain>
    </source>
</reference>
<evidence type="ECO:0000259" key="13">
    <source>
        <dbReference type="Pfam" id="PF00772"/>
    </source>
</evidence>
<evidence type="ECO:0000256" key="12">
    <source>
        <dbReference type="SAM" id="MobiDB-lite"/>
    </source>
</evidence>
<keyword evidence="9" id="KW-0413">Isomerase</keyword>
<dbReference type="InterPro" id="IPR036185">
    <property type="entry name" value="DNA_heli_DnaB-like_N_sf"/>
</dbReference>
<evidence type="ECO:0000313" key="16">
    <source>
        <dbReference type="Proteomes" id="UP000255163"/>
    </source>
</evidence>
<dbReference type="EMBL" id="UFYI01000007">
    <property type="protein sequence ID" value="STD27800.1"/>
    <property type="molecule type" value="Genomic_DNA"/>
</dbReference>
<dbReference type="SUPFAM" id="SSF52540">
    <property type="entry name" value="P-loop containing nucleoside triphosphate hydrolases"/>
    <property type="match status" value="1"/>
</dbReference>
<evidence type="ECO:0000256" key="10">
    <source>
        <dbReference type="ARBA" id="ARBA00044969"/>
    </source>
</evidence>
<dbReference type="GO" id="GO:0005829">
    <property type="term" value="C:cytosol"/>
    <property type="evidence" value="ECO:0007669"/>
    <property type="project" value="TreeGrafter"/>
</dbReference>
<dbReference type="InterPro" id="IPR027417">
    <property type="entry name" value="P-loop_NTPase"/>
</dbReference>
<evidence type="ECO:0000256" key="1">
    <source>
        <dbReference type="ARBA" id="ARBA00008428"/>
    </source>
</evidence>
<dbReference type="GO" id="GO:0003677">
    <property type="term" value="F:DNA binding"/>
    <property type="evidence" value="ECO:0007669"/>
    <property type="project" value="UniProtKB-KW"/>
</dbReference>
<dbReference type="Proteomes" id="UP000255163">
    <property type="component" value="Unassembled WGS sequence"/>
</dbReference>
<dbReference type="Gene3D" id="3.40.50.300">
    <property type="entry name" value="P-loop containing nucleotide triphosphate hydrolases"/>
    <property type="match status" value="1"/>
</dbReference>
<dbReference type="GO" id="GO:0016887">
    <property type="term" value="F:ATP hydrolysis activity"/>
    <property type="evidence" value="ECO:0007669"/>
    <property type="project" value="RHEA"/>
</dbReference>
<evidence type="ECO:0000256" key="3">
    <source>
        <dbReference type="ARBA" id="ARBA00022705"/>
    </source>
</evidence>
<evidence type="ECO:0000256" key="4">
    <source>
        <dbReference type="ARBA" id="ARBA00022741"/>
    </source>
</evidence>
<dbReference type="GO" id="GO:1990077">
    <property type="term" value="C:primosome complex"/>
    <property type="evidence" value="ECO:0007669"/>
    <property type="project" value="UniProtKB-KW"/>
</dbReference>